<dbReference type="Pfam" id="PF02566">
    <property type="entry name" value="OsmC"/>
    <property type="match status" value="1"/>
</dbReference>
<dbReference type="EMBL" id="JAAKZF010000008">
    <property type="protein sequence ID" value="NGO51333.1"/>
    <property type="molecule type" value="Genomic_DNA"/>
</dbReference>
<protein>
    <submittedName>
        <fullName evidence="1">OsmC family protein</fullName>
    </submittedName>
</protein>
<dbReference type="PANTHER" id="PTHR35368">
    <property type="entry name" value="HYDROPEROXIDE REDUCTASE"/>
    <property type="match status" value="1"/>
</dbReference>
<name>A0A6G4WAU7_9HYPH</name>
<evidence type="ECO:0000313" key="2">
    <source>
        <dbReference type="Proteomes" id="UP001642900"/>
    </source>
</evidence>
<dbReference type="Gene3D" id="3.30.300.20">
    <property type="match status" value="1"/>
</dbReference>
<organism evidence="1 2">
    <name type="scientific">Allomesorhizobium camelthorni</name>
    <dbReference type="NCBI Taxonomy" id="475069"/>
    <lineage>
        <taxon>Bacteria</taxon>
        <taxon>Pseudomonadati</taxon>
        <taxon>Pseudomonadota</taxon>
        <taxon>Alphaproteobacteria</taxon>
        <taxon>Hyphomicrobiales</taxon>
        <taxon>Phyllobacteriaceae</taxon>
        <taxon>Allomesorhizobium</taxon>
    </lineage>
</organism>
<sequence length="165" mass="17721">MNRERIEETVRLWQAEPDKAKGKPAVKARAEGSQAAMEHGSFSWRTDLPAPLGGANEAPSPTALLLSALAGCAVVFIRDTLAPQLGVRVDAIEATAQCDTDARGLLGMGDVAPDLRNIALSIVVQSSENEDAIRKVYEVWQERCPVYLALTKALPVASSLEIKRA</sequence>
<dbReference type="InterPro" id="IPR036102">
    <property type="entry name" value="OsmC/Ohrsf"/>
</dbReference>
<dbReference type="InterPro" id="IPR015946">
    <property type="entry name" value="KH_dom-like_a/b"/>
</dbReference>
<gene>
    <name evidence="1" type="ORF">G6N73_09095</name>
</gene>
<dbReference type="InterPro" id="IPR052924">
    <property type="entry name" value="OsmC/Ohr_hydroprdx_reductase"/>
</dbReference>
<dbReference type="Proteomes" id="UP001642900">
    <property type="component" value="Unassembled WGS sequence"/>
</dbReference>
<dbReference type="InterPro" id="IPR003718">
    <property type="entry name" value="OsmC/Ohr_fam"/>
</dbReference>
<evidence type="ECO:0000313" key="1">
    <source>
        <dbReference type="EMBL" id="NGO51333.1"/>
    </source>
</evidence>
<comment type="caution">
    <text evidence="1">The sequence shown here is derived from an EMBL/GenBank/DDBJ whole genome shotgun (WGS) entry which is preliminary data.</text>
</comment>
<proteinExistence type="predicted"/>
<accession>A0A6G4WAU7</accession>
<reference evidence="1 2" key="1">
    <citation type="submission" date="2020-02" db="EMBL/GenBank/DDBJ databases">
        <title>Genome sequence of strain CCNWXJ40-4.</title>
        <authorList>
            <person name="Gao J."/>
            <person name="Sun J."/>
        </authorList>
    </citation>
    <scope>NUCLEOTIDE SEQUENCE [LARGE SCALE GENOMIC DNA]</scope>
    <source>
        <strain evidence="1 2">CCNWXJ 40-4</strain>
    </source>
</reference>
<dbReference type="PANTHER" id="PTHR35368:SF1">
    <property type="entry name" value="HYDROPEROXIDE REDUCTASE"/>
    <property type="match status" value="1"/>
</dbReference>
<dbReference type="AlphaFoldDB" id="A0A6G4WAU7"/>
<dbReference type="SUPFAM" id="SSF82784">
    <property type="entry name" value="OsmC-like"/>
    <property type="match status" value="1"/>
</dbReference>
<keyword evidence="2" id="KW-1185">Reference proteome</keyword>
<dbReference type="RefSeq" id="WP_165026388.1">
    <property type="nucleotide sequence ID" value="NZ_JAAKZF010000008.1"/>
</dbReference>